<dbReference type="GO" id="GO:0004301">
    <property type="term" value="F:epoxide hydrolase activity"/>
    <property type="evidence" value="ECO:0007669"/>
    <property type="project" value="TreeGrafter"/>
</dbReference>
<dbReference type="PANTHER" id="PTHR21661">
    <property type="entry name" value="EPOXIDE HYDROLASE 1-RELATED"/>
    <property type="match status" value="1"/>
</dbReference>
<reference evidence="6 7" key="1">
    <citation type="journal article" date="2018" name="Sci. Rep.">
        <title>Comparative genomics provides insights into the lifestyle and reveals functional heterogeneity of dark septate endophytic fungi.</title>
        <authorList>
            <person name="Knapp D.G."/>
            <person name="Nemeth J.B."/>
            <person name="Barry K."/>
            <person name="Hainaut M."/>
            <person name="Henrissat B."/>
            <person name="Johnson J."/>
            <person name="Kuo A."/>
            <person name="Lim J.H.P."/>
            <person name="Lipzen A."/>
            <person name="Nolan M."/>
            <person name="Ohm R.A."/>
            <person name="Tamas L."/>
            <person name="Grigoriev I.V."/>
            <person name="Spatafora J.W."/>
            <person name="Nagy L.G."/>
            <person name="Kovacs G.M."/>
        </authorList>
    </citation>
    <scope>NUCLEOTIDE SEQUENCE [LARGE SCALE GENOMIC DNA]</scope>
    <source>
        <strain evidence="6 7">DSE2036</strain>
    </source>
</reference>
<proteinExistence type="inferred from homology"/>
<gene>
    <name evidence="6" type="ORF">DM02DRAFT_710076</name>
</gene>
<dbReference type="InterPro" id="IPR016292">
    <property type="entry name" value="Epoxide_hydrolase"/>
</dbReference>
<dbReference type="Gene3D" id="3.40.50.1820">
    <property type="entry name" value="alpha/beta hydrolase"/>
    <property type="match status" value="1"/>
</dbReference>
<dbReference type="Pfam" id="PF06441">
    <property type="entry name" value="EHN"/>
    <property type="match status" value="1"/>
</dbReference>
<evidence type="ECO:0000256" key="1">
    <source>
        <dbReference type="ARBA" id="ARBA00010088"/>
    </source>
</evidence>
<dbReference type="EMBL" id="KZ805383">
    <property type="protein sequence ID" value="PVH99871.1"/>
    <property type="molecule type" value="Genomic_DNA"/>
</dbReference>
<evidence type="ECO:0000313" key="7">
    <source>
        <dbReference type="Proteomes" id="UP000244855"/>
    </source>
</evidence>
<comment type="similarity">
    <text evidence="1">Belongs to the peptidase S33 family.</text>
</comment>
<sequence length="406" mass="45650">MEIVRPYHIAVSSERIERLRQKLELVDFPDELEGADWNYGSRLKDVQDIVEFWKKCYRWEEVETRLNKLPNFVVTLPIEGFDPVDVHFLHRKSPSKSAIPLIFVHGWPGSFLEVTKLLPFLDEAEKTGSPAFHVVAPSLPNFGFSSGVKKTGFGLKQYAETCHKLMLALGYNEYVSQGGDWGAGITRVMGKLYGRHLKASHLNLVASLPPSPTSPFAFAAFLIRHVLKLYSPAEKAGLKRTEDIQKTGMGYYALQTTKPQTIGYSIADSPVGLLAWMYEKLHEWTDEYHWKPEEVCTWVCIYWFSTAGPAASVRIYYESQRGEFPATASGYIPDVKLGLAYYPKEIIRLPTAWGSTMGPVVHTSENERGGHFACWERPESIASDLRIMFGKHGGAYGVVDGASGFE</sequence>
<dbReference type="PIRSF" id="PIRSF001112">
    <property type="entry name" value="Epoxide_hydrolase"/>
    <property type="match status" value="1"/>
</dbReference>
<keyword evidence="7" id="KW-1185">Reference proteome</keyword>
<dbReference type="STRING" id="97972.A0A2V1DPR4"/>
<feature type="domain" description="Epoxide hydrolase N-terminal" evidence="5">
    <location>
        <begin position="4"/>
        <end position="114"/>
    </location>
</feature>
<dbReference type="SUPFAM" id="SSF53474">
    <property type="entry name" value="alpha/beta-Hydrolases"/>
    <property type="match status" value="1"/>
</dbReference>
<dbReference type="AlphaFoldDB" id="A0A2V1DPR4"/>
<organism evidence="6 7">
    <name type="scientific">Periconia macrospinosa</name>
    <dbReference type="NCBI Taxonomy" id="97972"/>
    <lineage>
        <taxon>Eukaryota</taxon>
        <taxon>Fungi</taxon>
        <taxon>Dikarya</taxon>
        <taxon>Ascomycota</taxon>
        <taxon>Pezizomycotina</taxon>
        <taxon>Dothideomycetes</taxon>
        <taxon>Pleosporomycetidae</taxon>
        <taxon>Pleosporales</taxon>
        <taxon>Massarineae</taxon>
        <taxon>Periconiaceae</taxon>
        <taxon>Periconia</taxon>
    </lineage>
</organism>
<dbReference type="InterPro" id="IPR029058">
    <property type="entry name" value="AB_hydrolase_fold"/>
</dbReference>
<evidence type="ECO:0000259" key="5">
    <source>
        <dbReference type="Pfam" id="PF06441"/>
    </source>
</evidence>
<accession>A0A2V1DPR4</accession>
<evidence type="ECO:0000256" key="4">
    <source>
        <dbReference type="PIRSR" id="PIRSR001112-1"/>
    </source>
</evidence>
<feature type="active site" description="Proton acceptor" evidence="4">
    <location>
        <position position="371"/>
    </location>
</feature>
<keyword evidence="2" id="KW-0058">Aromatic hydrocarbons catabolism</keyword>
<dbReference type="InterPro" id="IPR010497">
    <property type="entry name" value="Epoxide_hydro_N"/>
</dbReference>
<feature type="active site" description="Proton donor" evidence="4">
    <location>
        <position position="316"/>
    </location>
</feature>
<evidence type="ECO:0000313" key="6">
    <source>
        <dbReference type="EMBL" id="PVH99871.1"/>
    </source>
</evidence>
<dbReference type="PANTHER" id="PTHR21661:SF35">
    <property type="entry name" value="EPOXIDE HYDROLASE"/>
    <property type="match status" value="1"/>
</dbReference>
<dbReference type="GO" id="GO:0097176">
    <property type="term" value="P:epoxide metabolic process"/>
    <property type="evidence" value="ECO:0007669"/>
    <property type="project" value="TreeGrafter"/>
</dbReference>
<feature type="active site" description="Nucleophile" evidence="4">
    <location>
        <position position="180"/>
    </location>
</feature>
<protein>
    <submittedName>
        <fullName evidence="6">Alpha/beta-hydrolase</fullName>
    </submittedName>
</protein>
<dbReference type="Proteomes" id="UP000244855">
    <property type="component" value="Unassembled WGS sequence"/>
</dbReference>
<evidence type="ECO:0000256" key="2">
    <source>
        <dbReference type="ARBA" id="ARBA00022797"/>
    </source>
</evidence>
<dbReference type="OrthoDB" id="7130006at2759"/>
<name>A0A2V1DPR4_9PLEO</name>
<dbReference type="PRINTS" id="PR00412">
    <property type="entry name" value="EPOXHYDRLASE"/>
</dbReference>
<dbReference type="InterPro" id="IPR000639">
    <property type="entry name" value="Epox_hydrolase-like"/>
</dbReference>
<evidence type="ECO:0000256" key="3">
    <source>
        <dbReference type="ARBA" id="ARBA00022801"/>
    </source>
</evidence>
<keyword evidence="3 6" id="KW-0378">Hydrolase</keyword>